<proteinExistence type="predicted"/>
<dbReference type="GO" id="GO:0005737">
    <property type="term" value="C:cytoplasm"/>
    <property type="evidence" value="ECO:0007669"/>
    <property type="project" value="TreeGrafter"/>
</dbReference>
<dbReference type="Pfam" id="PF13193">
    <property type="entry name" value="AMP-binding_C"/>
    <property type="match status" value="1"/>
</dbReference>
<name>A0A6F8YB28_9ACTN</name>
<dbReference type="SUPFAM" id="SSF56801">
    <property type="entry name" value="Acetyl-CoA synthetase-like"/>
    <property type="match status" value="1"/>
</dbReference>
<dbReference type="GO" id="GO:0016874">
    <property type="term" value="F:ligase activity"/>
    <property type="evidence" value="ECO:0007669"/>
    <property type="project" value="UniProtKB-KW"/>
</dbReference>
<accession>A0A6F8YB28</accession>
<gene>
    <name evidence="4" type="ORF">Psuf_005010</name>
</gene>
<feature type="compositionally biased region" description="Basic and acidic residues" evidence="1">
    <location>
        <begin position="482"/>
        <end position="500"/>
    </location>
</feature>
<feature type="region of interest" description="Disordered" evidence="1">
    <location>
        <begin position="479"/>
        <end position="500"/>
    </location>
</feature>
<organism evidence="4 5">
    <name type="scientific">Phytohabitans suffuscus</name>
    <dbReference type="NCBI Taxonomy" id="624315"/>
    <lineage>
        <taxon>Bacteria</taxon>
        <taxon>Bacillati</taxon>
        <taxon>Actinomycetota</taxon>
        <taxon>Actinomycetes</taxon>
        <taxon>Micromonosporales</taxon>
        <taxon>Micromonosporaceae</taxon>
    </lineage>
</organism>
<keyword evidence="4" id="KW-0436">Ligase</keyword>
<dbReference type="InterPro" id="IPR045851">
    <property type="entry name" value="AMP-bd_C_sf"/>
</dbReference>
<dbReference type="NCBIfam" id="TIGR01733">
    <property type="entry name" value="AA-adenyl-dom"/>
    <property type="match status" value="1"/>
</dbReference>
<protein>
    <submittedName>
        <fullName evidence="4">D-alanine--poly(Phosphoribitol) ligase</fullName>
    </submittedName>
</protein>
<dbReference type="GO" id="GO:0031177">
    <property type="term" value="F:phosphopantetheine binding"/>
    <property type="evidence" value="ECO:0007669"/>
    <property type="project" value="TreeGrafter"/>
</dbReference>
<dbReference type="PANTHER" id="PTHR45527:SF1">
    <property type="entry name" value="FATTY ACID SYNTHASE"/>
    <property type="match status" value="1"/>
</dbReference>
<dbReference type="PANTHER" id="PTHR45527">
    <property type="entry name" value="NONRIBOSOMAL PEPTIDE SYNTHETASE"/>
    <property type="match status" value="1"/>
</dbReference>
<feature type="domain" description="AMP-binding enzyme C-terminal" evidence="3">
    <location>
        <begin position="408"/>
        <end position="482"/>
    </location>
</feature>
<dbReference type="InterPro" id="IPR042099">
    <property type="entry name" value="ANL_N_sf"/>
</dbReference>
<dbReference type="Gene3D" id="3.30.300.30">
    <property type="match status" value="1"/>
</dbReference>
<feature type="domain" description="AMP-dependent synthetase/ligase" evidence="2">
    <location>
        <begin position="8"/>
        <end position="363"/>
    </location>
</feature>
<dbReference type="PROSITE" id="PS00455">
    <property type="entry name" value="AMP_BINDING"/>
    <property type="match status" value="1"/>
</dbReference>
<dbReference type="KEGG" id="psuu:Psuf_005010"/>
<dbReference type="GO" id="GO:0043041">
    <property type="term" value="P:amino acid activation for nonribosomal peptide biosynthetic process"/>
    <property type="evidence" value="ECO:0007669"/>
    <property type="project" value="TreeGrafter"/>
</dbReference>
<evidence type="ECO:0000313" key="4">
    <source>
        <dbReference type="EMBL" id="BCB83188.1"/>
    </source>
</evidence>
<sequence length="500" mass="53896">MNLCEPVRQAAAQRPGALAVQGPDGDLSYAELDRTADRIATALAALGVRAGDRVALWSEKSARVVACTQAVLRLGAAYVPVDPFSPADRAARVAGDCGARVIITSKERAEQLGDVAPAYLILPPTGADWPEIDALPAERAPDPPVDDDALAYILYTSGSTGDPKGVCISHRNALAFVDWALSELAIAGEDRLANHAPFHFDLSVLDLYCAFRAGAAVCLVPESLSYSPALLVDFIRRNHITVWYSVPSVLMLMMDQAALLSADLPALRVVLFAGEPFPITHVRRMRAAWPKVRMLNLYGPTETNVCTAFEVHDVSPDRIHPVPIGTACSGDTVWAQRPDGSTAAAGEEGELMVSGPTVMLGYWGGTPQRDRPYATGDLVVLEPDGNYRYIGRRDDCVKVRGYRIEPGEVEAALLRHADVHAAAVVAAGEGLARELVAFVVRAGDRTPGLLELKQHCAGVLPRHMIIDRLRYLAELPRSGTGKVDRRGLERLARDQATDRP</sequence>
<reference evidence="4 5" key="1">
    <citation type="submission" date="2020-03" db="EMBL/GenBank/DDBJ databases">
        <title>Whole genome shotgun sequence of Phytohabitans suffuscus NBRC 105367.</title>
        <authorList>
            <person name="Komaki H."/>
            <person name="Tamura T."/>
        </authorList>
    </citation>
    <scope>NUCLEOTIDE SEQUENCE [LARGE SCALE GENOMIC DNA]</scope>
    <source>
        <strain evidence="4 5">NBRC 105367</strain>
    </source>
</reference>
<keyword evidence="5" id="KW-1185">Reference proteome</keyword>
<evidence type="ECO:0000313" key="5">
    <source>
        <dbReference type="Proteomes" id="UP000503011"/>
    </source>
</evidence>
<evidence type="ECO:0000259" key="3">
    <source>
        <dbReference type="Pfam" id="PF13193"/>
    </source>
</evidence>
<dbReference type="InterPro" id="IPR000873">
    <property type="entry name" value="AMP-dep_synth/lig_dom"/>
</dbReference>
<dbReference type="Gene3D" id="3.40.50.12780">
    <property type="entry name" value="N-terminal domain of ligase-like"/>
    <property type="match status" value="1"/>
</dbReference>
<dbReference type="GO" id="GO:0044550">
    <property type="term" value="P:secondary metabolite biosynthetic process"/>
    <property type="evidence" value="ECO:0007669"/>
    <property type="project" value="TreeGrafter"/>
</dbReference>
<dbReference type="Pfam" id="PF00501">
    <property type="entry name" value="AMP-binding"/>
    <property type="match status" value="1"/>
</dbReference>
<evidence type="ECO:0000256" key="1">
    <source>
        <dbReference type="SAM" id="MobiDB-lite"/>
    </source>
</evidence>
<dbReference type="Proteomes" id="UP000503011">
    <property type="component" value="Chromosome"/>
</dbReference>
<dbReference type="AlphaFoldDB" id="A0A6F8YB28"/>
<dbReference type="EMBL" id="AP022871">
    <property type="protein sequence ID" value="BCB83188.1"/>
    <property type="molecule type" value="Genomic_DNA"/>
</dbReference>
<reference evidence="4 5" key="2">
    <citation type="submission" date="2020-03" db="EMBL/GenBank/DDBJ databases">
        <authorList>
            <person name="Ichikawa N."/>
            <person name="Kimura A."/>
            <person name="Kitahashi Y."/>
            <person name="Uohara A."/>
        </authorList>
    </citation>
    <scope>NUCLEOTIDE SEQUENCE [LARGE SCALE GENOMIC DNA]</scope>
    <source>
        <strain evidence="4 5">NBRC 105367</strain>
    </source>
</reference>
<dbReference type="InterPro" id="IPR020845">
    <property type="entry name" value="AMP-binding_CS"/>
</dbReference>
<dbReference type="RefSeq" id="WP_173153338.1">
    <property type="nucleotide sequence ID" value="NZ_AP022871.1"/>
</dbReference>
<dbReference type="InterPro" id="IPR025110">
    <property type="entry name" value="AMP-bd_C"/>
</dbReference>
<evidence type="ECO:0000259" key="2">
    <source>
        <dbReference type="Pfam" id="PF00501"/>
    </source>
</evidence>
<dbReference type="InterPro" id="IPR010071">
    <property type="entry name" value="AA_adenyl_dom"/>
</dbReference>